<gene>
    <name evidence="2" type="ORF">BRYFOR_06674</name>
</gene>
<feature type="transmembrane region" description="Helical" evidence="1">
    <location>
        <begin position="20"/>
        <end position="40"/>
    </location>
</feature>
<reference evidence="2" key="1">
    <citation type="submission" date="2009-07" db="EMBL/GenBank/DDBJ databases">
        <authorList>
            <person name="Weinstock G."/>
            <person name="Sodergren E."/>
            <person name="Clifton S."/>
            <person name="Fulton L."/>
            <person name="Fulton B."/>
            <person name="Courtney L."/>
            <person name="Fronick C."/>
            <person name="Harrison M."/>
            <person name="Strong C."/>
            <person name="Farmer C."/>
            <person name="Delahaunty K."/>
            <person name="Markovic C."/>
            <person name="Hall O."/>
            <person name="Minx P."/>
            <person name="Tomlinson C."/>
            <person name="Mitreva M."/>
            <person name="Nelson J."/>
            <person name="Hou S."/>
            <person name="Wollam A."/>
            <person name="Pepin K.H."/>
            <person name="Johnson M."/>
            <person name="Bhonagiri V."/>
            <person name="Nash W.E."/>
            <person name="Warren W."/>
            <person name="Chinwalla A."/>
            <person name="Mardis E.R."/>
            <person name="Wilson R.K."/>
        </authorList>
    </citation>
    <scope>NUCLEOTIDE SEQUENCE [LARGE SCALE GENOMIC DNA]</scope>
    <source>
        <strain evidence="2">DSM 14469</strain>
    </source>
</reference>
<keyword evidence="1" id="KW-0472">Membrane</keyword>
<proteinExistence type="predicted"/>
<protein>
    <recommendedName>
        <fullName evidence="4">ABC-2 family transporter protein</fullName>
    </recommendedName>
</protein>
<dbReference type="EMBL" id="ACCL02000006">
    <property type="protein sequence ID" value="EET61499.1"/>
    <property type="molecule type" value="Genomic_DNA"/>
</dbReference>
<feature type="transmembrane region" description="Helical" evidence="1">
    <location>
        <begin position="65"/>
        <end position="86"/>
    </location>
</feature>
<feature type="transmembrane region" description="Helical" evidence="1">
    <location>
        <begin position="107"/>
        <end position="129"/>
    </location>
</feature>
<accession>C6LD16</accession>
<sequence>MKQMFAAETKRSLKSTGSRFAFIIGLLIVFIHFFTEILPMKDHIDGKVYPLSAFGQWFGGENATVYSTLFYFIAPILAAFPSAGSYKADMKSGYIKNVLTRTERRTYLCTKYLVAFLSGGMIVVFPMVLDFALTAMVLPALIPQSGTGLFPIFSSSLLGDLYYLHPYAYLISYLGINFLYFGLLASLALPAAHFCDNLFSVVLMPFLVYLFVYAVTQLTGLHQLCPFGFLRPAQPIAGNVVVIAAEVLLMVAAGAVYYAIGVKKDVY</sequence>
<name>C6LD16_9FIRM</name>
<dbReference type="AlphaFoldDB" id="C6LD16"/>
<evidence type="ECO:0000256" key="1">
    <source>
        <dbReference type="SAM" id="Phobius"/>
    </source>
</evidence>
<evidence type="ECO:0000313" key="3">
    <source>
        <dbReference type="Proteomes" id="UP000005561"/>
    </source>
</evidence>
<feature type="transmembrane region" description="Helical" evidence="1">
    <location>
        <begin position="236"/>
        <end position="260"/>
    </location>
</feature>
<dbReference type="STRING" id="168384.SAMN05660368_01609"/>
<keyword evidence="3" id="KW-1185">Reference proteome</keyword>
<organism evidence="2 3">
    <name type="scientific">Marvinbryantia formatexigens DSM 14469</name>
    <dbReference type="NCBI Taxonomy" id="478749"/>
    <lineage>
        <taxon>Bacteria</taxon>
        <taxon>Bacillati</taxon>
        <taxon>Bacillota</taxon>
        <taxon>Clostridia</taxon>
        <taxon>Lachnospirales</taxon>
        <taxon>Lachnospiraceae</taxon>
        <taxon>Marvinbryantia</taxon>
    </lineage>
</organism>
<evidence type="ECO:0000313" key="2">
    <source>
        <dbReference type="EMBL" id="EET61499.1"/>
    </source>
</evidence>
<evidence type="ECO:0008006" key="4">
    <source>
        <dbReference type="Google" id="ProtNLM"/>
    </source>
</evidence>
<comment type="caution">
    <text evidence="2">The sequence shown here is derived from an EMBL/GenBank/DDBJ whole genome shotgun (WGS) entry which is preliminary data.</text>
</comment>
<dbReference type="eggNOG" id="ENOG50318XJ">
    <property type="taxonomic scope" value="Bacteria"/>
</dbReference>
<keyword evidence="1" id="KW-1133">Transmembrane helix</keyword>
<keyword evidence="1" id="KW-0812">Transmembrane</keyword>
<dbReference type="Proteomes" id="UP000005561">
    <property type="component" value="Unassembled WGS sequence"/>
</dbReference>
<feature type="transmembrane region" description="Helical" evidence="1">
    <location>
        <begin position="198"/>
        <end position="216"/>
    </location>
</feature>
<feature type="transmembrane region" description="Helical" evidence="1">
    <location>
        <begin position="167"/>
        <end position="191"/>
    </location>
</feature>